<organism evidence="1">
    <name type="scientific">Anguilla anguilla</name>
    <name type="common">European freshwater eel</name>
    <name type="synonym">Muraena anguilla</name>
    <dbReference type="NCBI Taxonomy" id="7936"/>
    <lineage>
        <taxon>Eukaryota</taxon>
        <taxon>Metazoa</taxon>
        <taxon>Chordata</taxon>
        <taxon>Craniata</taxon>
        <taxon>Vertebrata</taxon>
        <taxon>Euteleostomi</taxon>
        <taxon>Actinopterygii</taxon>
        <taxon>Neopterygii</taxon>
        <taxon>Teleostei</taxon>
        <taxon>Anguilliformes</taxon>
        <taxon>Anguillidae</taxon>
        <taxon>Anguilla</taxon>
    </lineage>
</organism>
<reference evidence="1" key="2">
    <citation type="journal article" date="2015" name="Fish Shellfish Immunol.">
        <title>Early steps in the European eel (Anguilla anguilla)-Vibrio vulnificus interaction in the gills: Role of the RtxA13 toxin.</title>
        <authorList>
            <person name="Callol A."/>
            <person name="Pajuelo D."/>
            <person name="Ebbesson L."/>
            <person name="Teles M."/>
            <person name="MacKenzie S."/>
            <person name="Amaro C."/>
        </authorList>
    </citation>
    <scope>NUCLEOTIDE SEQUENCE</scope>
</reference>
<dbReference type="EMBL" id="GBXM01055649">
    <property type="protein sequence ID" value="JAH52928.1"/>
    <property type="molecule type" value="Transcribed_RNA"/>
</dbReference>
<dbReference type="AlphaFoldDB" id="A0A0E9TJM4"/>
<reference evidence="1" key="1">
    <citation type="submission" date="2014-11" db="EMBL/GenBank/DDBJ databases">
        <authorList>
            <person name="Amaro Gonzalez C."/>
        </authorList>
    </citation>
    <scope>NUCLEOTIDE SEQUENCE</scope>
</reference>
<accession>A0A0E9TJM4</accession>
<proteinExistence type="predicted"/>
<protein>
    <submittedName>
        <fullName evidence="1">Uncharacterized protein</fullName>
    </submittedName>
</protein>
<sequence length="41" mass="4871">MLKSVSTHTHNLASCFTTCLIHYIQYLHGYQHQLFCYLQII</sequence>
<name>A0A0E9TJM4_ANGAN</name>
<evidence type="ECO:0000313" key="1">
    <source>
        <dbReference type="EMBL" id="JAH52928.1"/>
    </source>
</evidence>